<dbReference type="InterPro" id="IPR007372">
    <property type="entry name" value="Lipid/polyisoprenoid-bd_YceI"/>
</dbReference>
<dbReference type="Pfam" id="PF04264">
    <property type="entry name" value="YceI"/>
    <property type="match status" value="1"/>
</dbReference>
<dbReference type="SUPFAM" id="SSF101874">
    <property type="entry name" value="YceI-like"/>
    <property type="match status" value="1"/>
</dbReference>
<accession>A0ABS7FZD4</accession>
<proteinExistence type="inferred from homology"/>
<gene>
    <name evidence="3" type="ORF">K1Y72_25660</name>
</gene>
<dbReference type="InterPro" id="IPR036761">
    <property type="entry name" value="TTHA0802/YceI-like_sf"/>
</dbReference>
<sequence>MAHELGPRDGLLLLKTGRSGLGRRAGHDLTLEATRWRATVEPGGADGAGPAVSVVVETAGLTVREGAGGVLPLSGDDIGEITRNLRKVLRAGEHPEIVFRSLRADRDACEVEGELTVAGRTEPLTVRANAEHGRVRGGATVRQTRWGIKPYSALLGALRLADDVEVVFDLAYPAE</sequence>
<dbReference type="SMART" id="SM00867">
    <property type="entry name" value="YceI"/>
    <property type="match status" value="1"/>
</dbReference>
<evidence type="ECO:0000313" key="3">
    <source>
        <dbReference type="EMBL" id="MBW8485793.1"/>
    </source>
</evidence>
<evidence type="ECO:0000256" key="1">
    <source>
        <dbReference type="ARBA" id="ARBA00008812"/>
    </source>
</evidence>
<name>A0ABS7FZD4_9ACTN</name>
<comment type="caution">
    <text evidence="3">The sequence shown here is derived from an EMBL/GenBank/DDBJ whole genome shotgun (WGS) entry which is preliminary data.</text>
</comment>
<evidence type="ECO:0000313" key="4">
    <source>
        <dbReference type="Proteomes" id="UP000774570"/>
    </source>
</evidence>
<keyword evidence="4" id="KW-1185">Reference proteome</keyword>
<organism evidence="3 4">
    <name type="scientific">Actinomadura parmotrematis</name>
    <dbReference type="NCBI Taxonomy" id="2864039"/>
    <lineage>
        <taxon>Bacteria</taxon>
        <taxon>Bacillati</taxon>
        <taxon>Actinomycetota</taxon>
        <taxon>Actinomycetes</taxon>
        <taxon>Streptosporangiales</taxon>
        <taxon>Thermomonosporaceae</taxon>
        <taxon>Actinomadura</taxon>
    </lineage>
</organism>
<dbReference type="Proteomes" id="UP000774570">
    <property type="component" value="Unassembled WGS sequence"/>
</dbReference>
<dbReference type="EMBL" id="JAIBOA010000018">
    <property type="protein sequence ID" value="MBW8485793.1"/>
    <property type="molecule type" value="Genomic_DNA"/>
</dbReference>
<dbReference type="RefSeq" id="WP_220169027.1">
    <property type="nucleotide sequence ID" value="NZ_JAIBOA010000018.1"/>
</dbReference>
<evidence type="ECO:0000259" key="2">
    <source>
        <dbReference type="SMART" id="SM00867"/>
    </source>
</evidence>
<protein>
    <submittedName>
        <fullName evidence="3">YceI family protein</fullName>
    </submittedName>
</protein>
<feature type="domain" description="Lipid/polyisoprenoid-binding YceI-like" evidence="2">
    <location>
        <begin position="11"/>
        <end position="173"/>
    </location>
</feature>
<dbReference type="Gene3D" id="2.40.128.110">
    <property type="entry name" value="Lipid/polyisoprenoid-binding, YceI-like"/>
    <property type="match status" value="1"/>
</dbReference>
<comment type="similarity">
    <text evidence="1">Belongs to the UPF0312 family.</text>
</comment>
<reference evidence="3 4" key="1">
    <citation type="submission" date="2021-07" db="EMBL/GenBank/DDBJ databases">
        <title>Actinomadura sp. PM05-2 isolated from lichen.</title>
        <authorList>
            <person name="Somphong A."/>
            <person name="Phongsopitanun W."/>
            <person name="Tanasupawat S."/>
            <person name="Peongsungnone V."/>
        </authorList>
    </citation>
    <scope>NUCLEOTIDE SEQUENCE [LARGE SCALE GENOMIC DNA]</scope>
    <source>
        <strain evidence="3 4">PM05-2</strain>
    </source>
</reference>